<dbReference type="InterPro" id="IPR034505">
    <property type="entry name" value="Coproporphyrinogen-III_oxidase"/>
</dbReference>
<proteinExistence type="predicted"/>
<reference evidence="2" key="1">
    <citation type="journal article" date="2015" name="Int. J. Syst. Evol. Microbiol.">
        <title>Rhizobium alvei sp. nov., isolated from a freshwater river.</title>
        <authorList>
            <person name="Sheu S.Y."/>
            <person name="Huang H.W."/>
            <person name="Young C.C."/>
            <person name="Chen W.M."/>
        </authorList>
    </citation>
    <scope>NUCLEOTIDE SEQUENCE</scope>
    <source>
        <strain evidence="2">TNR-22</strain>
    </source>
</reference>
<comment type="caution">
    <text evidence="2">The sequence shown here is derived from an EMBL/GenBank/DDBJ whole genome shotgun (WGS) entry which is preliminary data.</text>
</comment>
<protein>
    <submittedName>
        <fullName evidence="2">Coproporphyrinogen-III oxidase family protein</fullName>
    </submittedName>
</protein>
<dbReference type="Pfam" id="PF04055">
    <property type="entry name" value="Radical_SAM"/>
    <property type="match status" value="1"/>
</dbReference>
<feature type="domain" description="Radical SAM core" evidence="1">
    <location>
        <begin position="45"/>
        <end position="274"/>
    </location>
</feature>
<dbReference type="EMBL" id="JAUOZU010000030">
    <property type="protein sequence ID" value="MDO6967111.1"/>
    <property type="molecule type" value="Genomic_DNA"/>
</dbReference>
<dbReference type="SFLD" id="SFLDS00029">
    <property type="entry name" value="Radical_SAM"/>
    <property type="match status" value="1"/>
</dbReference>
<gene>
    <name evidence="2" type="ORF">Q4481_24420</name>
</gene>
<dbReference type="InterPro" id="IPR007197">
    <property type="entry name" value="rSAM"/>
</dbReference>
<dbReference type="PANTHER" id="PTHR13932">
    <property type="entry name" value="COPROPORPHYRINIGEN III OXIDASE"/>
    <property type="match status" value="1"/>
</dbReference>
<dbReference type="RefSeq" id="WP_304379041.1">
    <property type="nucleotide sequence ID" value="NZ_JAUOZU010000030.1"/>
</dbReference>
<dbReference type="SMART" id="SM00729">
    <property type="entry name" value="Elp3"/>
    <property type="match status" value="1"/>
</dbReference>
<dbReference type="PROSITE" id="PS51918">
    <property type="entry name" value="RADICAL_SAM"/>
    <property type="match status" value="1"/>
</dbReference>
<dbReference type="InterPro" id="IPR058240">
    <property type="entry name" value="rSAM_sf"/>
</dbReference>
<dbReference type="Proteomes" id="UP001174932">
    <property type="component" value="Unassembled WGS sequence"/>
</dbReference>
<reference evidence="2" key="2">
    <citation type="submission" date="2023-07" db="EMBL/GenBank/DDBJ databases">
        <authorList>
            <person name="Shen H."/>
        </authorList>
    </citation>
    <scope>NUCLEOTIDE SEQUENCE</scope>
    <source>
        <strain evidence="2">TNR-22</strain>
    </source>
</reference>
<name>A0ABT8YTK9_9HYPH</name>
<evidence type="ECO:0000259" key="1">
    <source>
        <dbReference type="PROSITE" id="PS51918"/>
    </source>
</evidence>
<dbReference type="PANTHER" id="PTHR13932:SF5">
    <property type="entry name" value="RADICAL S-ADENOSYL METHIONINE DOMAIN-CONTAINING PROTEIN 1, MITOCHONDRIAL"/>
    <property type="match status" value="1"/>
</dbReference>
<dbReference type="InterPro" id="IPR006638">
    <property type="entry name" value="Elp3/MiaA/NifB-like_rSAM"/>
</dbReference>
<keyword evidence="3" id="KW-1185">Reference proteome</keyword>
<accession>A0ABT8YTK9</accession>
<sequence>MIATTPLVTAHPQFSARESTYIRWYPKTLSPRQFLHCEEIKEEFHQGNKANGVYIHVPFCDILCPFCPFNKVPTEDDKVADFVDLLITEIGLYGTMGVACALDFIYFGGGTPSTLNSQQLGRILEALSRSFAINVGCEITMECHPTHLSQTYARDIRSIGVNRISSGIQSLNDKILRTLRSNHSAHDARKAIENVGLVFGDIAIDLLFRVDGQSCANWEADINECLALGGVSHVSCYSLVGPPGSAQPSAEIDVEMSVIAYDRLTGAGMSHYASCASGGMDFASPSKQCAYELFHWRAPQASFIGLGPGALGFVGNRTTINALSLKGYANVLRQKKLPLVSATAADKSELMRRYFVLGVKTLEVEFQPFFEIFGVDAREVFNVELSSLAYSGFIEVDQYKLSVTKIGVFYVDSISDVFFSKIERKVVHPEEPEIIRAEIASMSLSASLSHGTRAI</sequence>
<dbReference type="SFLD" id="SFLDG01065">
    <property type="entry name" value="anaerobic_coproporphyrinogen-I"/>
    <property type="match status" value="1"/>
</dbReference>
<evidence type="ECO:0000313" key="3">
    <source>
        <dbReference type="Proteomes" id="UP001174932"/>
    </source>
</evidence>
<organism evidence="2 3">
    <name type="scientific">Rhizobium alvei</name>
    <dbReference type="NCBI Taxonomy" id="1132659"/>
    <lineage>
        <taxon>Bacteria</taxon>
        <taxon>Pseudomonadati</taxon>
        <taxon>Pseudomonadota</taxon>
        <taxon>Alphaproteobacteria</taxon>
        <taxon>Hyphomicrobiales</taxon>
        <taxon>Rhizobiaceae</taxon>
        <taxon>Rhizobium/Agrobacterium group</taxon>
        <taxon>Rhizobium</taxon>
    </lineage>
</organism>
<dbReference type="SUPFAM" id="SSF102114">
    <property type="entry name" value="Radical SAM enzymes"/>
    <property type="match status" value="1"/>
</dbReference>
<evidence type="ECO:0000313" key="2">
    <source>
        <dbReference type="EMBL" id="MDO6967111.1"/>
    </source>
</evidence>